<accession>A0ABV0A797</accession>
<dbReference type="RefSeq" id="WP_346240496.1">
    <property type="nucleotide sequence ID" value="NZ_JAZHYP010000002.1"/>
</dbReference>
<feature type="chain" id="PRO_5046160165" evidence="1">
    <location>
        <begin position="20"/>
        <end position="258"/>
    </location>
</feature>
<evidence type="ECO:0000256" key="1">
    <source>
        <dbReference type="SAM" id="SignalP"/>
    </source>
</evidence>
<dbReference type="Proteomes" id="UP001416393">
    <property type="component" value="Unassembled WGS sequence"/>
</dbReference>
<proteinExistence type="predicted"/>
<feature type="signal peptide" evidence="1">
    <location>
        <begin position="1"/>
        <end position="19"/>
    </location>
</feature>
<name>A0ABV0A797_9FLAO</name>
<keyword evidence="3" id="KW-1185">Reference proteome</keyword>
<sequence>MKKILFPVIMVLCHYYNFAQVGIGTTNPNSSSILDVESTTQGILVPRLTNVQRNAISNPANGLLIYNVNTDKFQFNSGTPASPIWLTVATNPVISADTGNLISTGTDSGAYLASTVHMGKFIITGTGNQTISGLPFKPSQIKFTAYANIETYTINADNGVGNNNNTYQNVFGSMDGYATNYGGIINQQVVFNGGNGNSINDISRYASSSQAISIRYCNQNGDLQGLTAASVTSFNTNGFSINVTNHTENIVVIYEAFR</sequence>
<protein>
    <submittedName>
        <fullName evidence="2">Uncharacterized protein</fullName>
    </submittedName>
</protein>
<dbReference type="EMBL" id="JAZHYP010000002">
    <property type="protein sequence ID" value="MEN3322938.1"/>
    <property type="molecule type" value="Genomic_DNA"/>
</dbReference>
<organism evidence="2 3">
    <name type="scientific">Mariniflexile soesokkakense</name>
    <dbReference type="NCBI Taxonomy" id="1343160"/>
    <lineage>
        <taxon>Bacteria</taxon>
        <taxon>Pseudomonadati</taxon>
        <taxon>Bacteroidota</taxon>
        <taxon>Flavobacteriia</taxon>
        <taxon>Flavobacteriales</taxon>
        <taxon>Flavobacteriaceae</taxon>
        <taxon>Mariniflexile</taxon>
    </lineage>
</organism>
<evidence type="ECO:0000313" key="2">
    <source>
        <dbReference type="EMBL" id="MEN3322938.1"/>
    </source>
</evidence>
<comment type="caution">
    <text evidence="2">The sequence shown here is derived from an EMBL/GenBank/DDBJ whole genome shotgun (WGS) entry which is preliminary data.</text>
</comment>
<gene>
    <name evidence="2" type="ORF">VP395_04310</name>
</gene>
<reference evidence="2 3" key="1">
    <citation type="submission" date="2024-01" db="EMBL/GenBank/DDBJ databases">
        <title>Mariniflexile litorale sp. nov., isolated from the shallow sediments of the Sea of Japan.</title>
        <authorList>
            <person name="Romanenko L."/>
            <person name="Bystritskaya E."/>
            <person name="Isaeva M."/>
        </authorList>
    </citation>
    <scope>NUCLEOTIDE SEQUENCE [LARGE SCALE GENOMIC DNA]</scope>
    <source>
        <strain evidence="2 3">KCTC 32427</strain>
    </source>
</reference>
<keyword evidence="1" id="KW-0732">Signal</keyword>
<evidence type="ECO:0000313" key="3">
    <source>
        <dbReference type="Proteomes" id="UP001416393"/>
    </source>
</evidence>